<proteinExistence type="inferred from homology"/>
<dbReference type="PANTHER" id="PTHR45663:SF40">
    <property type="entry name" value="THIOREDOXIN 2"/>
    <property type="match status" value="1"/>
</dbReference>
<evidence type="ECO:0000256" key="1">
    <source>
        <dbReference type="ARBA" id="ARBA00008987"/>
    </source>
</evidence>
<protein>
    <recommendedName>
        <fullName evidence="7">Thioredoxin</fullName>
    </recommendedName>
</protein>
<accession>A0A3G9I6K8</accession>
<dbReference type="NCBIfam" id="TIGR01068">
    <property type="entry name" value="thioredoxin"/>
    <property type="match status" value="1"/>
</dbReference>
<feature type="domain" description="Thioredoxin" evidence="8">
    <location>
        <begin position="27"/>
        <end position="143"/>
    </location>
</feature>
<dbReference type="GO" id="GO:0005829">
    <property type="term" value="C:cytosol"/>
    <property type="evidence" value="ECO:0007669"/>
    <property type="project" value="TreeGrafter"/>
</dbReference>
<evidence type="ECO:0000313" key="11">
    <source>
        <dbReference type="Proteomes" id="UP001163285"/>
    </source>
</evidence>
<dbReference type="Proteomes" id="UP001163285">
    <property type="component" value="Chromosome"/>
</dbReference>
<evidence type="ECO:0000256" key="6">
    <source>
        <dbReference type="ARBA" id="ARBA00023284"/>
    </source>
</evidence>
<sequence length="146" mass="16469">MSLVTTYCSQCFTRNRLPVEKADSNAKCGRCRHPLFEQTPVAGRQASFDALIQSDIPVVVDFWASWCGPCLQFAPVFQEVARELEPRLRFVKLDTEQEAAIAGRYGIRSIPTLMVFQRGEILAQRSGALPKSLFKEWLLSFTSPVK</sequence>
<dbReference type="NCBIfam" id="NF008229">
    <property type="entry name" value="PRK10996.1"/>
    <property type="match status" value="1"/>
</dbReference>
<dbReference type="InterPro" id="IPR013766">
    <property type="entry name" value="Thioredoxin_domain"/>
</dbReference>
<dbReference type="Gene3D" id="3.40.30.10">
    <property type="entry name" value="Glutaredoxin"/>
    <property type="match status" value="1"/>
</dbReference>
<dbReference type="InterPro" id="IPR005746">
    <property type="entry name" value="Thioredoxin"/>
</dbReference>
<dbReference type="FunFam" id="3.40.30.10:FF:000001">
    <property type="entry name" value="Thioredoxin"/>
    <property type="match status" value="1"/>
</dbReference>
<dbReference type="Gene3D" id="2.30.30.380">
    <property type="entry name" value="Zn-finger domain of Sec23/24"/>
    <property type="match status" value="1"/>
</dbReference>
<evidence type="ECO:0000256" key="5">
    <source>
        <dbReference type="ARBA" id="ARBA00023157"/>
    </source>
</evidence>
<dbReference type="InterPro" id="IPR017937">
    <property type="entry name" value="Thioredoxin_CS"/>
</dbReference>
<dbReference type="PANTHER" id="PTHR45663">
    <property type="entry name" value="GEO12009P1"/>
    <property type="match status" value="1"/>
</dbReference>
<evidence type="ECO:0000256" key="7">
    <source>
        <dbReference type="NCBIfam" id="TIGR01068"/>
    </source>
</evidence>
<reference evidence="9" key="1">
    <citation type="journal article" date="2019" name="J Environ">
        <title>Genetic characterization and potential molecular dissemination mechanism of tet (31) gene in Aeromonas caviae from an oxytetracycline wastewater treatment system.</title>
        <authorList>
            <person name="Shi Y."/>
            <person name="Tian Z."/>
            <person name="Leclercq S.O."/>
            <person name="Zhang H."/>
            <person name="Yang M."/>
            <person name="Zhang Y."/>
        </authorList>
    </citation>
    <scope>NUCLEOTIDE SEQUENCE</scope>
    <source>
        <strain evidence="9">T25-39</strain>
    </source>
</reference>
<evidence type="ECO:0000313" key="9">
    <source>
        <dbReference type="EMBL" id="AXB06649.1"/>
    </source>
</evidence>
<dbReference type="GO" id="GO:0015035">
    <property type="term" value="F:protein-disulfide reductase activity"/>
    <property type="evidence" value="ECO:0007669"/>
    <property type="project" value="UniProtKB-UniRule"/>
</dbReference>
<keyword evidence="6" id="KW-0676">Redox-active center</keyword>
<dbReference type="InterPro" id="IPR049299">
    <property type="entry name" value="Thio2_N"/>
</dbReference>
<dbReference type="Pfam" id="PF21352">
    <property type="entry name" value="Zn_ribbon_Thio2"/>
    <property type="match status" value="1"/>
</dbReference>
<evidence type="ECO:0000256" key="2">
    <source>
        <dbReference type="ARBA" id="ARBA00022448"/>
    </source>
</evidence>
<dbReference type="EMBL" id="CP025706">
    <property type="protein sequence ID" value="AXB06649.1"/>
    <property type="molecule type" value="Genomic_DNA"/>
</dbReference>
<name>A0A3G9I6K8_AERCA</name>
<comment type="similarity">
    <text evidence="1">Belongs to the thioredoxin family.</text>
</comment>
<dbReference type="PROSITE" id="PS00194">
    <property type="entry name" value="THIOREDOXIN_1"/>
    <property type="match status" value="1"/>
</dbReference>
<evidence type="ECO:0000256" key="4">
    <source>
        <dbReference type="ARBA" id="ARBA00022982"/>
    </source>
</evidence>
<dbReference type="PRINTS" id="PR00421">
    <property type="entry name" value="THIOREDOXIN"/>
</dbReference>
<dbReference type="PROSITE" id="PS51352">
    <property type="entry name" value="THIOREDOXIN_2"/>
    <property type="match status" value="1"/>
</dbReference>
<gene>
    <name evidence="10" type="primary">trxC</name>
    <name evidence="9" type="ORF">C1C91_18190</name>
    <name evidence="10" type="ORF">OJY61_11835</name>
</gene>
<evidence type="ECO:0000313" key="10">
    <source>
        <dbReference type="EMBL" id="UZC84544.2"/>
    </source>
</evidence>
<evidence type="ECO:0000256" key="3">
    <source>
        <dbReference type="ARBA" id="ARBA00022723"/>
    </source>
</evidence>
<keyword evidence="3" id="KW-0479">Metal-binding</keyword>
<dbReference type="AlphaFoldDB" id="A0A3G9I6K8"/>
<dbReference type="RefSeq" id="WP_041211504.1">
    <property type="nucleotide sequence ID" value="NZ_AP019195.1"/>
</dbReference>
<dbReference type="Proteomes" id="UP000266778">
    <property type="component" value="Chromosome"/>
</dbReference>
<dbReference type="SUPFAM" id="SSF52833">
    <property type="entry name" value="Thioredoxin-like"/>
    <property type="match status" value="1"/>
</dbReference>
<organism evidence="10 11">
    <name type="scientific">Aeromonas caviae</name>
    <name type="common">Aeromonas punctata</name>
    <dbReference type="NCBI Taxonomy" id="648"/>
    <lineage>
        <taxon>Bacteria</taxon>
        <taxon>Pseudomonadati</taxon>
        <taxon>Pseudomonadota</taxon>
        <taxon>Gammaproteobacteria</taxon>
        <taxon>Aeromonadales</taxon>
        <taxon>Aeromonadaceae</taxon>
        <taxon>Aeromonas</taxon>
    </lineage>
</organism>
<dbReference type="Pfam" id="PF00085">
    <property type="entry name" value="Thioredoxin"/>
    <property type="match status" value="1"/>
</dbReference>
<keyword evidence="4" id="KW-0249">Electron transport</keyword>
<keyword evidence="5" id="KW-1015">Disulfide bond</keyword>
<reference evidence="10" key="2">
    <citation type="submission" date="2023-04" db="EMBL/GenBank/DDBJ databases">
        <title>Whole Genome Sequence of Multi-drug resistant Aeromonas caviae as a gut pathogen in newborn.</title>
        <authorList>
            <person name="Jadhav S.V."/>
            <person name="Saroj S.D."/>
            <person name="Saha U.B."/>
            <person name="Sen S."/>
            <person name="Kher A."/>
        </authorList>
    </citation>
    <scope>NUCLEOTIDE SEQUENCE</scope>
    <source>
        <strain evidence="10">SVJ23</strain>
    </source>
</reference>
<evidence type="ECO:0000259" key="8">
    <source>
        <dbReference type="PROSITE" id="PS51352"/>
    </source>
</evidence>
<keyword evidence="2" id="KW-0813">Transport</keyword>
<dbReference type="CDD" id="cd02947">
    <property type="entry name" value="TRX_family"/>
    <property type="match status" value="1"/>
</dbReference>
<dbReference type="InterPro" id="IPR036249">
    <property type="entry name" value="Thioredoxin-like_sf"/>
</dbReference>
<dbReference type="GO" id="GO:0046872">
    <property type="term" value="F:metal ion binding"/>
    <property type="evidence" value="ECO:0007669"/>
    <property type="project" value="UniProtKB-KW"/>
</dbReference>
<dbReference type="EMBL" id="CP110176">
    <property type="protein sequence ID" value="UZC84544.2"/>
    <property type="molecule type" value="Genomic_DNA"/>
</dbReference>